<name>A0A9K3KGN5_9STRA</name>
<dbReference type="InterPro" id="IPR001353">
    <property type="entry name" value="Proteasome_sua/b"/>
</dbReference>
<dbReference type="EMBL" id="JAGRRH010000024">
    <property type="protein sequence ID" value="KAG7343220.1"/>
    <property type="molecule type" value="Genomic_DNA"/>
</dbReference>
<comment type="caution">
    <text evidence="3">The sequence shown here is derived from an EMBL/GenBank/DDBJ whole genome shotgun (WGS) entry which is preliminary data.</text>
</comment>
<reference evidence="3" key="1">
    <citation type="journal article" date="2021" name="Sci. Rep.">
        <title>Diploid genomic architecture of Nitzschia inconspicua, an elite biomass production diatom.</title>
        <authorList>
            <person name="Oliver A."/>
            <person name="Podell S."/>
            <person name="Pinowska A."/>
            <person name="Traller J.C."/>
            <person name="Smith S.R."/>
            <person name="McClure R."/>
            <person name="Beliaev A."/>
            <person name="Bohutskyi P."/>
            <person name="Hill E.A."/>
            <person name="Rabines A."/>
            <person name="Zheng H."/>
            <person name="Allen L.Z."/>
            <person name="Kuo A."/>
            <person name="Grigoriev I.V."/>
            <person name="Allen A.E."/>
            <person name="Hazlebeck D."/>
            <person name="Allen E.E."/>
        </authorList>
    </citation>
    <scope>NUCLEOTIDE SEQUENCE</scope>
    <source>
        <strain evidence="3">Hildebrandi</strain>
    </source>
</reference>
<dbReference type="Pfam" id="PF00227">
    <property type="entry name" value="Proteasome"/>
    <property type="match status" value="1"/>
</dbReference>
<dbReference type="GO" id="GO:0005839">
    <property type="term" value="C:proteasome core complex"/>
    <property type="evidence" value="ECO:0007669"/>
    <property type="project" value="InterPro"/>
</dbReference>
<evidence type="ECO:0000313" key="4">
    <source>
        <dbReference type="Proteomes" id="UP000693970"/>
    </source>
</evidence>
<feature type="signal peptide" evidence="2">
    <location>
        <begin position="1"/>
        <end position="24"/>
    </location>
</feature>
<dbReference type="OrthoDB" id="431557at2759"/>
<dbReference type="AlphaFoldDB" id="A0A9K3KGN5"/>
<protein>
    <submittedName>
        <fullName evidence="3">Proteasome subunit alpha</fullName>
    </submittedName>
</protein>
<accession>A0A9K3KGN5</accession>
<gene>
    <name evidence="3" type="ORF">IV203_021165</name>
</gene>
<sequence>MKPPGPRRPSVPFFWNCCFGLVSVLRMVSYHISSQEYLSCSASDSGAGISIHERHAFSVTTFDPNGKLAQVEHSMLAASMGAPIVACVRNNTILLAAPQFLPSPFMVDDGTPRFAMVAPHLVVGHSGISADGRVVLEAAQRMALEHAYTFDEPIPLPLFLEELSLLFQEYTMKPLARPFGCTLIVCYIPPSSQTIDMSSSKPRLFQIDGSGAVSEFGTTAVLHGNLGKDLKLKSELRDMSIENNISARSGRLSLSQVLESAVGRMNKSPLNSIQSTNGINDAHNIENDEESNIVGMDNNNLPRFLSIVSASFDMQNGLVVERRLAKC</sequence>
<feature type="chain" id="PRO_5039943086" evidence="2">
    <location>
        <begin position="25"/>
        <end position="327"/>
    </location>
</feature>
<evidence type="ECO:0000256" key="2">
    <source>
        <dbReference type="SAM" id="SignalP"/>
    </source>
</evidence>
<reference evidence="3" key="2">
    <citation type="submission" date="2021-04" db="EMBL/GenBank/DDBJ databases">
        <authorList>
            <person name="Podell S."/>
        </authorList>
    </citation>
    <scope>NUCLEOTIDE SEQUENCE</scope>
    <source>
        <strain evidence="3">Hildebrandi</strain>
    </source>
</reference>
<organism evidence="3 4">
    <name type="scientific">Nitzschia inconspicua</name>
    <dbReference type="NCBI Taxonomy" id="303405"/>
    <lineage>
        <taxon>Eukaryota</taxon>
        <taxon>Sar</taxon>
        <taxon>Stramenopiles</taxon>
        <taxon>Ochrophyta</taxon>
        <taxon>Bacillariophyta</taxon>
        <taxon>Bacillariophyceae</taxon>
        <taxon>Bacillariophycidae</taxon>
        <taxon>Bacillariales</taxon>
        <taxon>Bacillariaceae</taxon>
        <taxon>Nitzschia</taxon>
    </lineage>
</organism>
<keyword evidence="1 3" id="KW-0647">Proteasome</keyword>
<dbReference type="Proteomes" id="UP000693970">
    <property type="component" value="Unassembled WGS sequence"/>
</dbReference>
<dbReference type="GO" id="GO:0051603">
    <property type="term" value="P:proteolysis involved in protein catabolic process"/>
    <property type="evidence" value="ECO:0007669"/>
    <property type="project" value="InterPro"/>
</dbReference>
<dbReference type="PANTHER" id="PTHR11599">
    <property type="entry name" value="PROTEASOME SUBUNIT ALPHA/BETA"/>
    <property type="match status" value="1"/>
</dbReference>
<keyword evidence="4" id="KW-1185">Reference proteome</keyword>
<proteinExistence type="predicted"/>
<evidence type="ECO:0000313" key="3">
    <source>
        <dbReference type="EMBL" id="KAG7343220.1"/>
    </source>
</evidence>
<keyword evidence="2" id="KW-0732">Signal</keyword>
<evidence type="ECO:0000256" key="1">
    <source>
        <dbReference type="ARBA" id="ARBA00022942"/>
    </source>
</evidence>
<dbReference type="InterPro" id="IPR050115">
    <property type="entry name" value="Proteasome_alpha"/>
</dbReference>